<dbReference type="CDD" id="cd08054">
    <property type="entry name" value="gp6"/>
    <property type="match status" value="1"/>
</dbReference>
<reference evidence="1" key="1">
    <citation type="submission" date="2020-03" db="EMBL/GenBank/DDBJ databases">
        <title>The deep terrestrial virosphere.</title>
        <authorList>
            <person name="Holmfeldt K."/>
            <person name="Nilsson E."/>
            <person name="Simone D."/>
            <person name="Lopez-Fernandez M."/>
            <person name="Wu X."/>
            <person name="de Brujin I."/>
            <person name="Lundin D."/>
            <person name="Andersson A."/>
            <person name="Bertilsson S."/>
            <person name="Dopson M."/>
        </authorList>
    </citation>
    <scope>NUCLEOTIDE SEQUENCE</scope>
    <source>
        <strain evidence="1">MM415A02806</strain>
    </source>
</reference>
<accession>A0A6M3JQV3</accession>
<dbReference type="InterPro" id="IPR011738">
    <property type="entry name" value="Phage_CHP"/>
</dbReference>
<dbReference type="EMBL" id="MT141941">
    <property type="protein sequence ID" value="QJA72316.1"/>
    <property type="molecule type" value="Genomic_DNA"/>
</dbReference>
<dbReference type="Gene3D" id="1.10.3230.30">
    <property type="entry name" value="Phage gp6-like head-tail connector protein"/>
    <property type="match status" value="1"/>
</dbReference>
<name>A0A6M3JQV3_9ZZZZ</name>
<dbReference type="NCBIfam" id="TIGR02215">
    <property type="entry name" value="phage_chp_gp8"/>
    <property type="match status" value="1"/>
</dbReference>
<protein>
    <submittedName>
        <fullName evidence="1">Putative head-tail connector</fullName>
    </submittedName>
</protein>
<dbReference type="InterPro" id="IPR006450">
    <property type="entry name" value="Phage_HK97_gp6-like"/>
</dbReference>
<gene>
    <name evidence="1" type="ORF">MM415A02806_0009</name>
</gene>
<dbReference type="NCBIfam" id="TIGR01560">
    <property type="entry name" value="put_DNA_pack"/>
    <property type="match status" value="1"/>
</dbReference>
<sequence>MLFLVSSATGEPVTVEEVKSHLRLETTNDDELIDGLIPVARLNAENYMKRQIMPATYKLILPDFPNDTAVIELPRPPLSTASSNVSVQYYLDTTIVDDATTIPSTVYTVDYQREPGCIYPIYDNEWPSCVTDYKKDAVQITYKTGYLNRSKVPEPIKHFIKMFVGSLYENREPLYEGRFMNQLQPLDRAFYHGLLDPYVIIKIT</sequence>
<dbReference type="Pfam" id="PF05135">
    <property type="entry name" value="Phage_connect_1"/>
    <property type="match status" value="1"/>
</dbReference>
<proteinExistence type="predicted"/>
<evidence type="ECO:0000313" key="1">
    <source>
        <dbReference type="EMBL" id="QJA72316.1"/>
    </source>
</evidence>
<organism evidence="1">
    <name type="scientific">viral metagenome</name>
    <dbReference type="NCBI Taxonomy" id="1070528"/>
    <lineage>
        <taxon>unclassified sequences</taxon>
        <taxon>metagenomes</taxon>
        <taxon>organismal metagenomes</taxon>
    </lineage>
</organism>
<dbReference type="InterPro" id="IPR021146">
    <property type="entry name" value="Phage_gp6-like_head-tail"/>
</dbReference>
<dbReference type="AlphaFoldDB" id="A0A6M3JQV3"/>